<dbReference type="OrthoDB" id="24847at2"/>
<dbReference type="EMBL" id="CCEJ010000001">
    <property type="protein sequence ID" value="CDR32969.1"/>
    <property type="molecule type" value="Genomic_DNA"/>
</dbReference>
<dbReference type="InterPro" id="IPR050300">
    <property type="entry name" value="GDXG_lipolytic_enzyme"/>
</dbReference>
<dbReference type="InterPro" id="IPR029058">
    <property type="entry name" value="AB_hydrolase_fold"/>
</dbReference>
<name>A0A090DVE8_9BACT</name>
<keyword evidence="5" id="KW-1185">Reference proteome</keyword>
<evidence type="ECO:0000256" key="2">
    <source>
        <dbReference type="SAM" id="Phobius"/>
    </source>
</evidence>
<dbReference type="InterPro" id="IPR013094">
    <property type="entry name" value="AB_hydrolase_3"/>
</dbReference>
<gene>
    <name evidence="4" type="ORF">CSEC_0129</name>
</gene>
<dbReference type="Proteomes" id="UP000031552">
    <property type="component" value="Unassembled WGS sequence"/>
</dbReference>
<dbReference type="Pfam" id="PF07859">
    <property type="entry name" value="Abhydrolase_3"/>
    <property type="match status" value="1"/>
</dbReference>
<keyword evidence="2" id="KW-0812">Transmembrane</keyword>
<evidence type="ECO:0000256" key="1">
    <source>
        <dbReference type="ARBA" id="ARBA00022801"/>
    </source>
</evidence>
<comment type="caution">
    <text evidence="4">The sequence shown here is derived from an EMBL/GenBank/DDBJ whole genome shotgun (WGS) entry which is preliminary data.</text>
</comment>
<proteinExistence type="predicted"/>
<evidence type="ECO:0000313" key="4">
    <source>
        <dbReference type="EMBL" id="CDR32969.1"/>
    </source>
</evidence>
<keyword evidence="2" id="KW-0472">Membrane</keyword>
<accession>A0A090DVE8</accession>
<dbReference type="PANTHER" id="PTHR48081:SF8">
    <property type="entry name" value="ALPHA_BETA HYDROLASE FOLD-3 DOMAIN-CONTAINING PROTEIN-RELATED"/>
    <property type="match status" value="1"/>
</dbReference>
<reference evidence="4" key="1">
    <citation type="submission" date="2013-12" db="EMBL/GenBank/DDBJ databases">
        <authorList>
            <person name="Linke B."/>
        </authorList>
    </citation>
    <scope>NUCLEOTIDE SEQUENCE [LARGE SCALE GENOMIC DNA]</scope>
    <source>
        <strain evidence="4">CRIB-18</strain>
    </source>
</reference>
<dbReference type="PANTHER" id="PTHR48081">
    <property type="entry name" value="AB HYDROLASE SUPERFAMILY PROTEIN C4A8.06C"/>
    <property type="match status" value="1"/>
</dbReference>
<feature type="domain" description="Alpha/beta hydrolase fold-3" evidence="3">
    <location>
        <begin position="117"/>
        <end position="323"/>
    </location>
</feature>
<evidence type="ECO:0000259" key="3">
    <source>
        <dbReference type="Pfam" id="PF07859"/>
    </source>
</evidence>
<keyword evidence="1 4" id="KW-0378">Hydrolase</keyword>
<organism evidence="4 5">
    <name type="scientific">Candidatus Criblamydia sequanensis CRIB-18</name>
    <dbReference type="NCBI Taxonomy" id="1437425"/>
    <lineage>
        <taxon>Bacteria</taxon>
        <taxon>Pseudomonadati</taxon>
        <taxon>Chlamydiota</taxon>
        <taxon>Chlamydiia</taxon>
        <taxon>Parachlamydiales</taxon>
        <taxon>Candidatus Criblamydiaceae</taxon>
        <taxon>Candidatus Criblamydia</taxon>
    </lineage>
</organism>
<feature type="transmembrane region" description="Helical" evidence="2">
    <location>
        <begin position="7"/>
        <end position="26"/>
    </location>
</feature>
<dbReference type="SUPFAM" id="SSF53474">
    <property type="entry name" value="alpha/beta-Hydrolases"/>
    <property type="match status" value="1"/>
</dbReference>
<protein>
    <submittedName>
        <fullName evidence="4">Alpha/beta hydrolase</fullName>
    </submittedName>
</protein>
<dbReference type="eggNOG" id="COG0657">
    <property type="taxonomic scope" value="Bacteria"/>
</dbReference>
<dbReference type="PROSITE" id="PS00122">
    <property type="entry name" value="CARBOXYLESTERASE_B_1"/>
    <property type="match status" value="1"/>
</dbReference>
<keyword evidence="2" id="KW-1133">Transmembrane helix</keyword>
<dbReference type="STRING" id="1437425.CSEC_0129"/>
<dbReference type="AlphaFoldDB" id="A0A090DVE8"/>
<dbReference type="InterPro" id="IPR019826">
    <property type="entry name" value="Carboxylesterase_B_AS"/>
</dbReference>
<dbReference type="GO" id="GO:0016787">
    <property type="term" value="F:hydrolase activity"/>
    <property type="evidence" value="ECO:0007669"/>
    <property type="project" value="UniProtKB-KW"/>
</dbReference>
<reference evidence="4" key="2">
    <citation type="submission" date="2014-09" db="EMBL/GenBank/DDBJ databases">
        <title>Criblamydia sequanensis harbors a mega-plasmid encoding arsenite resistance.</title>
        <authorList>
            <person name="Bertelli C."/>
            <person name="Goesmann A."/>
            <person name="Greub G."/>
        </authorList>
    </citation>
    <scope>NUCLEOTIDE SEQUENCE [LARGE SCALE GENOMIC DNA]</scope>
    <source>
        <strain evidence="4">CRIB-18</strain>
    </source>
</reference>
<sequence length="354" mass="40491">MNKRAKNFCRLSLFIFSIFTLLYVYYGNINMKSENRVDLFKDTNFKAFIDRQKELETNSSNLSLAEERKMNAQSMSEYYKERESVNRIVDFEIPGRDNHKIPLRIYIPNATTSLPVMVYFHGGGWVFGSVEEADAVCRRLSNHLGCIIASVDYRLAPEFPFPKPLEDAYEAVKWVSKNTYLFGGDGENVFVGGESAGGNLAGAVALMARDNNGPKLSAQLLIYPVISPFILDEIYDKCPDQYFLTKEAMKYFWSQYIQNEEDLKNPYAALDFSSKLENLPKTLIVTAEYDPLAYDGEKYSSQLQNAKVTVIHKSFAGLIHGFLDITLYEESQKVEWTKEIGELLRKLDVLKRPK</sequence>
<evidence type="ECO:0000313" key="5">
    <source>
        <dbReference type="Proteomes" id="UP000031552"/>
    </source>
</evidence>
<dbReference type="Gene3D" id="3.40.50.1820">
    <property type="entry name" value="alpha/beta hydrolase"/>
    <property type="match status" value="1"/>
</dbReference>